<name>A0A7H1BCP5_9ACTN</name>
<keyword evidence="2" id="KW-0472">Membrane</keyword>
<dbReference type="EMBL" id="CP061281">
    <property type="protein sequence ID" value="QNS06500.1"/>
    <property type="molecule type" value="Genomic_DNA"/>
</dbReference>
<keyword evidence="5" id="KW-1185">Reference proteome</keyword>
<dbReference type="PANTHER" id="PTHR37042">
    <property type="entry name" value="OUTER MEMBRANE PROTEIN RV1973"/>
    <property type="match status" value="1"/>
</dbReference>
<evidence type="ECO:0000256" key="3">
    <source>
        <dbReference type="SAM" id="SignalP"/>
    </source>
</evidence>
<evidence type="ECO:0000313" key="5">
    <source>
        <dbReference type="Proteomes" id="UP000516428"/>
    </source>
</evidence>
<comment type="subcellular location">
    <subcellularLocation>
        <location evidence="1">Membrane</location>
    </subcellularLocation>
</comment>
<dbReference type="Proteomes" id="UP000516428">
    <property type="component" value="Chromosome"/>
</dbReference>
<feature type="chain" id="PRO_5028834376" description="Secreted protein" evidence="3">
    <location>
        <begin position="28"/>
        <end position="165"/>
    </location>
</feature>
<dbReference type="GO" id="GO:0016020">
    <property type="term" value="C:membrane"/>
    <property type="evidence" value="ECO:0007669"/>
    <property type="project" value="UniProtKB-SubCell"/>
</dbReference>
<accession>A0A7H1BCP5</accession>
<dbReference type="RefSeq" id="WP_188339182.1">
    <property type="nucleotide sequence ID" value="NZ_CP061281.1"/>
</dbReference>
<proteinExistence type="predicted"/>
<sequence>MRRVLTGLGLAAAVALCGTGTWSYAQARGDDDLAYARARDAALDDGRAAVAALSTLDASSTARAKAGIGTWKSVTSGPLRTDLSRLAPASGPSSRATVTDAALTALDDHAGTAKLIATLRVETTPKGAKTPTTDRKRLEATLSRASDGTWKVRALNAIPVTAVGG</sequence>
<protein>
    <recommendedName>
        <fullName evidence="6">Secreted protein</fullName>
    </recommendedName>
</protein>
<dbReference type="PANTHER" id="PTHR37042:SF4">
    <property type="entry name" value="OUTER MEMBRANE PROTEIN RV1973"/>
    <property type="match status" value="1"/>
</dbReference>
<evidence type="ECO:0000313" key="4">
    <source>
        <dbReference type="EMBL" id="QNS06500.1"/>
    </source>
</evidence>
<evidence type="ECO:0000256" key="2">
    <source>
        <dbReference type="ARBA" id="ARBA00023136"/>
    </source>
</evidence>
<dbReference type="KEGG" id="sxn:IAG42_24890"/>
<organism evidence="4 5">
    <name type="scientific">Streptomyces xanthii</name>
    <dbReference type="NCBI Taxonomy" id="2768069"/>
    <lineage>
        <taxon>Bacteria</taxon>
        <taxon>Bacillati</taxon>
        <taxon>Actinomycetota</taxon>
        <taxon>Actinomycetes</taxon>
        <taxon>Kitasatosporales</taxon>
        <taxon>Streptomycetaceae</taxon>
        <taxon>Streptomyces</taxon>
    </lineage>
</organism>
<evidence type="ECO:0008006" key="6">
    <source>
        <dbReference type="Google" id="ProtNLM"/>
    </source>
</evidence>
<gene>
    <name evidence="4" type="ORF">IAG42_24890</name>
</gene>
<evidence type="ECO:0000256" key="1">
    <source>
        <dbReference type="ARBA" id="ARBA00004370"/>
    </source>
</evidence>
<feature type="signal peptide" evidence="3">
    <location>
        <begin position="1"/>
        <end position="27"/>
    </location>
</feature>
<dbReference type="AlphaFoldDB" id="A0A7H1BCP5"/>
<reference evidence="4 5" key="1">
    <citation type="submission" date="2020-09" db="EMBL/GenBank/DDBJ databases">
        <title>A novel species.</title>
        <authorList>
            <person name="Gao J."/>
        </authorList>
    </citation>
    <scope>NUCLEOTIDE SEQUENCE [LARGE SCALE GENOMIC DNA]</scope>
    <source>
        <strain evidence="4 5">CRXT-Y-14</strain>
    </source>
</reference>
<keyword evidence="3" id="KW-0732">Signal</keyword>